<feature type="compositionally biased region" description="Basic and acidic residues" evidence="2">
    <location>
        <begin position="246"/>
        <end position="255"/>
    </location>
</feature>
<evidence type="ECO:0000313" key="5">
    <source>
        <dbReference type="Proteomes" id="UP000829364"/>
    </source>
</evidence>
<dbReference type="PROSITE" id="PS50048">
    <property type="entry name" value="ZN2_CY6_FUNGAL_2"/>
    <property type="match status" value="1"/>
</dbReference>
<dbReference type="PANTHER" id="PTHR35392:SF5">
    <property type="entry name" value="ZN(2)-C6 FUNGAL-TYPE DOMAIN-CONTAINING PROTEIN"/>
    <property type="match status" value="1"/>
</dbReference>
<dbReference type="PANTHER" id="PTHR35392">
    <property type="entry name" value="ZN(II)2CYS6 TRANSCRIPTION FACTOR (EUROFUNG)-RELATED-RELATED"/>
    <property type="match status" value="1"/>
</dbReference>
<keyword evidence="5" id="KW-1185">Reference proteome</keyword>
<dbReference type="GO" id="GO:0008270">
    <property type="term" value="F:zinc ion binding"/>
    <property type="evidence" value="ECO:0007669"/>
    <property type="project" value="InterPro"/>
</dbReference>
<feature type="region of interest" description="Disordered" evidence="2">
    <location>
        <begin position="1"/>
        <end position="27"/>
    </location>
</feature>
<dbReference type="AlphaFoldDB" id="A0A9Q8V6Q0"/>
<evidence type="ECO:0000259" key="3">
    <source>
        <dbReference type="PROSITE" id="PS50048"/>
    </source>
</evidence>
<dbReference type="InterPro" id="IPR052973">
    <property type="entry name" value="Fungal_sec-metab_reg_TF"/>
</dbReference>
<proteinExistence type="predicted"/>
<evidence type="ECO:0000256" key="2">
    <source>
        <dbReference type="SAM" id="MobiDB-lite"/>
    </source>
</evidence>
<name>A0A9Q8V6Q0_9HYPO</name>
<feature type="domain" description="Zn(2)-C6 fungal-type" evidence="3">
    <location>
        <begin position="311"/>
        <end position="343"/>
    </location>
</feature>
<feature type="compositionally biased region" description="Low complexity" evidence="2">
    <location>
        <begin position="211"/>
        <end position="233"/>
    </location>
</feature>
<evidence type="ECO:0000313" key="4">
    <source>
        <dbReference type="EMBL" id="UNI14059.1"/>
    </source>
</evidence>
<keyword evidence="1" id="KW-0539">Nucleus</keyword>
<accession>A0A9Q8V6Q0</accession>
<reference evidence="4" key="1">
    <citation type="submission" date="2021-11" db="EMBL/GenBank/DDBJ databases">
        <title>Purpureocillium_takamizusanense_genome.</title>
        <authorList>
            <person name="Nguyen N.-H."/>
        </authorList>
    </citation>
    <scope>NUCLEOTIDE SEQUENCE</scope>
    <source>
        <strain evidence="4">PT3</strain>
    </source>
</reference>
<feature type="compositionally biased region" description="Polar residues" evidence="2">
    <location>
        <begin position="1"/>
        <end position="11"/>
    </location>
</feature>
<gene>
    <name evidence="4" type="ORF">JDV02_000736</name>
</gene>
<dbReference type="EMBL" id="CP086354">
    <property type="protein sequence ID" value="UNI14059.1"/>
    <property type="molecule type" value="Genomic_DNA"/>
</dbReference>
<dbReference type="InterPro" id="IPR036864">
    <property type="entry name" value="Zn2-C6_fun-type_DNA-bd_sf"/>
</dbReference>
<dbReference type="CDD" id="cd00067">
    <property type="entry name" value="GAL4"/>
    <property type="match status" value="1"/>
</dbReference>
<evidence type="ECO:0000256" key="1">
    <source>
        <dbReference type="ARBA" id="ARBA00023242"/>
    </source>
</evidence>
<dbReference type="OrthoDB" id="4226666at2759"/>
<dbReference type="InterPro" id="IPR001138">
    <property type="entry name" value="Zn2Cys6_DnaBD"/>
</dbReference>
<organism evidence="4 5">
    <name type="scientific">Purpureocillium takamizusanense</name>
    <dbReference type="NCBI Taxonomy" id="2060973"/>
    <lineage>
        <taxon>Eukaryota</taxon>
        <taxon>Fungi</taxon>
        <taxon>Dikarya</taxon>
        <taxon>Ascomycota</taxon>
        <taxon>Pezizomycotina</taxon>
        <taxon>Sordariomycetes</taxon>
        <taxon>Hypocreomycetidae</taxon>
        <taxon>Hypocreales</taxon>
        <taxon>Ophiocordycipitaceae</taxon>
        <taxon>Purpureocillium</taxon>
    </lineage>
</organism>
<dbReference type="GO" id="GO:0000981">
    <property type="term" value="F:DNA-binding transcription factor activity, RNA polymerase II-specific"/>
    <property type="evidence" value="ECO:0007669"/>
    <property type="project" value="InterPro"/>
</dbReference>
<dbReference type="RefSeq" id="XP_047837540.1">
    <property type="nucleotide sequence ID" value="XM_047981580.1"/>
</dbReference>
<dbReference type="GeneID" id="72062701"/>
<protein>
    <recommendedName>
        <fullName evidence="3">Zn(2)-C6 fungal-type domain-containing protein</fullName>
    </recommendedName>
</protein>
<dbReference type="Proteomes" id="UP000829364">
    <property type="component" value="Chromosome 1"/>
</dbReference>
<sequence>MASVASQNTSPHPSPYDIDSTGDTDESWQYIDYSSGASAPGSVGFLPSPASGSLSGFAIVGHTHMSTSPPQVSVSPLSMIDLDQTVFLPAASSSLPQQTEHLDSHTFGATPGVEFAQGDAFMTPQQYLFPRTDAAEFTQQELNEMAPYMANLTAEFFPELDQANAGPSSGLTPAQIFKHGPIQEWEPSTQQQGEGQAISFEDFVPSPQDLSIGSVSPGSSSSKSPAIKAESPSGKLPVSTRKVKAGKVEKNKKPEQSGKFVIMTPTSINAHAGKPNPFECFEAMRATQRGRKGPLANDTKENALQVRRLGACFCCHSRKVKCDKERPCKHCKRLMLQVPQLVCWQFQDFLTTLFPDFIRGHFRKDEMSRFLRENVEGFHIGGAEQTCDVELFSGQRFAATLPIRAKFFTAKTCDVLQHWHLNLDRPRLDIQANSSAPIGIEFGSGTQREDLRRRAKCYIQEIVNEPQYAEQLTDSFRSTSLPTKILRIVQRYARQSDSAMVKRALSIYAMQYVMTRHLCLTRQSIVSLDASSLVPQNTPWVTPRVLARQVKSLIDELIMREMQLLFECFSKSLKPKHRREWAPCMASFLVLCLFMEAVETTTENFAMSQNEINLRTNTTPEYKPEFALNMCKELENMPFKQFAYQFHNIYQTHTKDANSKSFNPLFDSECMEQEELDGPAAEMLEALRGLLHGEDWREIQFLADDGILLSRDANSTPIDASFLYTGRLVAKFLLSFTDEQVIFGSSL</sequence>
<dbReference type="KEGG" id="ptkz:JDV02_000736"/>
<dbReference type="SUPFAM" id="SSF57701">
    <property type="entry name" value="Zn2/Cys6 DNA-binding domain"/>
    <property type="match status" value="1"/>
</dbReference>
<feature type="region of interest" description="Disordered" evidence="2">
    <location>
        <begin position="204"/>
        <end position="255"/>
    </location>
</feature>